<feature type="domain" description="RES" evidence="1">
    <location>
        <begin position="15"/>
        <end position="137"/>
    </location>
</feature>
<dbReference type="SMART" id="SM00953">
    <property type="entry name" value="RES"/>
    <property type="match status" value="1"/>
</dbReference>
<reference evidence="2 3" key="1">
    <citation type="submission" date="2009-10" db="EMBL/GenBank/DDBJ databases">
        <title>Complete sequence of Halothiobacillus neapolitanus c2.</title>
        <authorList>
            <consortium name="US DOE Joint Genome Institute"/>
            <person name="Lucas S."/>
            <person name="Copeland A."/>
            <person name="Lapidus A."/>
            <person name="Glavina del Rio T."/>
            <person name="Tice H."/>
            <person name="Bruce D."/>
            <person name="Goodwin L."/>
            <person name="Pitluck S."/>
            <person name="Davenport K."/>
            <person name="Brettin T."/>
            <person name="Detter J.C."/>
            <person name="Han C."/>
            <person name="Tapia R."/>
            <person name="Larimer F."/>
            <person name="Land M."/>
            <person name="Hauser L."/>
            <person name="Kyrpides N."/>
            <person name="Mikhailova N."/>
            <person name="Kerfeld C."/>
            <person name="Cannon G."/>
            <person name="Heinhort S."/>
        </authorList>
    </citation>
    <scope>NUCLEOTIDE SEQUENCE [LARGE SCALE GENOMIC DNA]</scope>
    <source>
        <strain evidence="3">ATCC 23641 / c2</strain>
    </source>
</reference>
<name>D0KXZ2_HALNC</name>
<evidence type="ECO:0000313" key="3">
    <source>
        <dbReference type="Proteomes" id="UP000009102"/>
    </source>
</evidence>
<evidence type="ECO:0000313" key="2">
    <source>
        <dbReference type="EMBL" id="ACX95315.1"/>
    </source>
</evidence>
<dbReference type="HOGENOM" id="CLU_133611_0_1_6"/>
<dbReference type="EMBL" id="CP001801">
    <property type="protein sequence ID" value="ACX95315.1"/>
    <property type="molecule type" value="Genomic_DNA"/>
</dbReference>
<dbReference type="RefSeq" id="WP_012823351.1">
    <property type="nucleotide sequence ID" value="NC_013422.1"/>
</dbReference>
<organism evidence="2 3">
    <name type="scientific">Halothiobacillus neapolitanus (strain ATCC 23641 / DSM 15147 / CIP 104769 / NCIMB 8539 / c2)</name>
    <name type="common">Thiobacillus neapolitanus</name>
    <dbReference type="NCBI Taxonomy" id="555778"/>
    <lineage>
        <taxon>Bacteria</taxon>
        <taxon>Pseudomonadati</taxon>
        <taxon>Pseudomonadota</taxon>
        <taxon>Gammaproteobacteria</taxon>
        <taxon>Chromatiales</taxon>
        <taxon>Halothiobacillaceae</taxon>
        <taxon>Halothiobacillus</taxon>
    </lineage>
</organism>
<dbReference type="KEGG" id="hna:Hneap_0458"/>
<evidence type="ECO:0000259" key="1">
    <source>
        <dbReference type="SMART" id="SM00953"/>
    </source>
</evidence>
<sequence>MKVYRIIKTKYVNDAWLGKGAAIAGGRWNSKDVAMVYASDSLALAQLEILVHLQDSPHLTDFSYFVVDIPESDLRRLEPQDLPNDWDSEPSGMETRHIGDEWVQSESSIGLIVPSATSPESYNVLLNPGMDRFKELVLDTQPTSFAFDKRLNR</sequence>
<protein>
    <submittedName>
        <fullName evidence="2">RES domain protein</fullName>
    </submittedName>
</protein>
<gene>
    <name evidence="2" type="ordered locus">Hneap_0458</name>
</gene>
<dbReference type="InterPro" id="IPR014914">
    <property type="entry name" value="RES_dom"/>
</dbReference>
<dbReference type="Pfam" id="PF08808">
    <property type="entry name" value="RES"/>
    <property type="match status" value="1"/>
</dbReference>
<dbReference type="eggNOG" id="COG5654">
    <property type="taxonomic scope" value="Bacteria"/>
</dbReference>
<keyword evidence="3" id="KW-1185">Reference proteome</keyword>
<accession>D0KXZ2</accession>
<dbReference type="STRING" id="555778.Hneap_0458"/>
<dbReference type="Proteomes" id="UP000009102">
    <property type="component" value="Chromosome"/>
</dbReference>
<proteinExistence type="predicted"/>
<dbReference type="AlphaFoldDB" id="D0KXZ2"/>
<dbReference type="OrthoDB" id="9789501at2"/>